<dbReference type="EMBL" id="JANIEX010000334">
    <property type="protein sequence ID" value="KAJ3568627.1"/>
    <property type="molecule type" value="Genomic_DNA"/>
</dbReference>
<sequence>MQIPVLLGASLAIRVAHAATQATTVDLGYATYEGSVNNATGNIDFLGIRYAAAPTGTFRWKEPQPPKSTPGVQPANTLPNQCLQGAIGLQPSSPLNPRSHTRRQSADLLPQSEDCLFLKGGYFGGGASVYNGNDLISQAGDGVVVVIIQYRLGIFGFLSSQKVHDGGDLNAGLLDQQFALQWVQKYIDKFGGDPTRVTIWGESAGAGSVIQHIVANDGNTQPPLFHAAMTSSTYLPPQYAFNDRIPEQLFAEVADQSGCSAASDTLDCLRQADVDLLTEVNLNVTVSQFYGTCTFVPVIDGQFITGRPTELLRQGKINGEGLLAVTNSFEGSIFVNSSTADTVTVEDYVPNLFPELTQEHIDAVSAQYADLGAPIDQVRAIMGEAILICPTYLLLRAFDKGFKGEFAIPPALHGNDVLYYFPTAIGDVSPPWNNTEFRNNFSQSFMNFVLAMDPNVKWDPSNSLPEWPTWTEGKRAEMLFNRTVSDVPVFRRVETDEDLLRRCDFWERMSAFTSQ</sequence>
<dbReference type="Gene3D" id="3.40.50.1820">
    <property type="entry name" value="alpha/beta hydrolase"/>
    <property type="match status" value="1"/>
</dbReference>
<feature type="domain" description="Carboxylesterase type B" evidence="4">
    <location>
        <begin position="120"/>
        <end position="485"/>
    </location>
</feature>
<evidence type="ECO:0000313" key="6">
    <source>
        <dbReference type="Proteomes" id="UP001213000"/>
    </source>
</evidence>
<dbReference type="InterPro" id="IPR029058">
    <property type="entry name" value="AB_hydrolase_fold"/>
</dbReference>
<feature type="chain" id="PRO_5041776373" description="Carboxylic ester hydrolase" evidence="3">
    <location>
        <begin position="19"/>
        <end position="515"/>
    </location>
</feature>
<keyword evidence="6" id="KW-1185">Reference proteome</keyword>
<keyword evidence="3" id="KW-0732">Signal</keyword>
<dbReference type="EC" id="3.1.1.-" evidence="3"/>
<evidence type="ECO:0000256" key="3">
    <source>
        <dbReference type="RuleBase" id="RU361235"/>
    </source>
</evidence>
<evidence type="ECO:0000256" key="2">
    <source>
        <dbReference type="ARBA" id="ARBA00022801"/>
    </source>
</evidence>
<evidence type="ECO:0000256" key="1">
    <source>
        <dbReference type="ARBA" id="ARBA00005964"/>
    </source>
</evidence>
<dbReference type="InterPro" id="IPR019826">
    <property type="entry name" value="Carboxylesterase_B_AS"/>
</dbReference>
<dbReference type="PROSITE" id="PS00122">
    <property type="entry name" value="CARBOXYLESTERASE_B_1"/>
    <property type="match status" value="1"/>
</dbReference>
<dbReference type="Proteomes" id="UP001213000">
    <property type="component" value="Unassembled WGS sequence"/>
</dbReference>
<gene>
    <name evidence="5" type="ORF">NP233_g5589</name>
</gene>
<organism evidence="5 6">
    <name type="scientific">Leucocoprinus birnbaumii</name>
    <dbReference type="NCBI Taxonomy" id="56174"/>
    <lineage>
        <taxon>Eukaryota</taxon>
        <taxon>Fungi</taxon>
        <taxon>Dikarya</taxon>
        <taxon>Basidiomycota</taxon>
        <taxon>Agaricomycotina</taxon>
        <taxon>Agaricomycetes</taxon>
        <taxon>Agaricomycetidae</taxon>
        <taxon>Agaricales</taxon>
        <taxon>Agaricineae</taxon>
        <taxon>Agaricaceae</taxon>
        <taxon>Leucocoprinus</taxon>
    </lineage>
</organism>
<accession>A0AAD5YWB5</accession>
<feature type="signal peptide" evidence="3">
    <location>
        <begin position="1"/>
        <end position="18"/>
    </location>
</feature>
<protein>
    <recommendedName>
        <fullName evidence="3">Carboxylic ester hydrolase</fullName>
        <ecNumber evidence="3">3.1.1.-</ecNumber>
    </recommendedName>
</protein>
<keyword evidence="2 3" id="KW-0378">Hydrolase</keyword>
<comment type="similarity">
    <text evidence="1 3">Belongs to the type-B carboxylesterase/lipase family.</text>
</comment>
<name>A0AAD5YWB5_9AGAR</name>
<dbReference type="GO" id="GO:0016787">
    <property type="term" value="F:hydrolase activity"/>
    <property type="evidence" value="ECO:0007669"/>
    <property type="project" value="UniProtKB-KW"/>
</dbReference>
<dbReference type="AlphaFoldDB" id="A0AAD5YWB5"/>
<evidence type="ECO:0000259" key="4">
    <source>
        <dbReference type="Pfam" id="PF00135"/>
    </source>
</evidence>
<dbReference type="PANTHER" id="PTHR11559">
    <property type="entry name" value="CARBOXYLESTERASE"/>
    <property type="match status" value="1"/>
</dbReference>
<feature type="domain" description="Carboxylesterase type B" evidence="4">
    <location>
        <begin position="24"/>
        <end position="118"/>
    </location>
</feature>
<dbReference type="InterPro" id="IPR050309">
    <property type="entry name" value="Type-B_Carboxylest/Lipase"/>
</dbReference>
<comment type="caution">
    <text evidence="5">The sequence shown here is derived from an EMBL/GenBank/DDBJ whole genome shotgun (WGS) entry which is preliminary data.</text>
</comment>
<dbReference type="InterPro" id="IPR002018">
    <property type="entry name" value="CarbesteraseB"/>
</dbReference>
<reference evidence="5" key="1">
    <citation type="submission" date="2022-07" db="EMBL/GenBank/DDBJ databases">
        <title>Genome Sequence of Leucocoprinus birnbaumii.</title>
        <authorList>
            <person name="Buettner E."/>
        </authorList>
    </citation>
    <scope>NUCLEOTIDE SEQUENCE</scope>
    <source>
        <strain evidence="5">VT141</strain>
    </source>
</reference>
<dbReference type="SUPFAM" id="SSF53474">
    <property type="entry name" value="alpha/beta-Hydrolases"/>
    <property type="match status" value="1"/>
</dbReference>
<evidence type="ECO:0000313" key="5">
    <source>
        <dbReference type="EMBL" id="KAJ3568627.1"/>
    </source>
</evidence>
<dbReference type="Pfam" id="PF00135">
    <property type="entry name" value="COesterase"/>
    <property type="match status" value="2"/>
</dbReference>
<proteinExistence type="inferred from homology"/>